<keyword evidence="2" id="KW-1185">Reference proteome</keyword>
<dbReference type="PATRIC" id="fig|1069534.5.peg.888"/>
<organism evidence="1 2">
    <name type="scientific">Ligilactobacillus ruminis (strain ATCC 27782 / RF3)</name>
    <name type="common">Lactobacillus ruminis</name>
    <dbReference type="NCBI Taxonomy" id="1069534"/>
    <lineage>
        <taxon>Bacteria</taxon>
        <taxon>Bacillati</taxon>
        <taxon>Bacillota</taxon>
        <taxon>Bacilli</taxon>
        <taxon>Lactobacillales</taxon>
        <taxon>Lactobacillaceae</taxon>
        <taxon>Ligilactobacillus</taxon>
    </lineage>
</organism>
<evidence type="ECO:0000313" key="2">
    <source>
        <dbReference type="Proteomes" id="UP000001279"/>
    </source>
</evidence>
<protein>
    <submittedName>
        <fullName evidence="1">Uncharacterized protein</fullName>
    </submittedName>
</protein>
<dbReference type="Proteomes" id="UP000001279">
    <property type="component" value="Chromosome"/>
</dbReference>
<dbReference type="AlphaFoldDB" id="G2SNC6"/>
<dbReference type="EMBL" id="CP003032">
    <property type="protein sequence ID" value="AEN78089.1"/>
    <property type="molecule type" value="Genomic_DNA"/>
</dbReference>
<dbReference type="KEGG" id="lrm:LRC_08070"/>
<dbReference type="HOGENOM" id="CLU_3217970_0_0_9"/>
<accession>G2SNC6</accession>
<name>G2SNC6_LIGR2</name>
<gene>
    <name evidence="1" type="ordered locus">LRC_08070</name>
</gene>
<sequence>MQCCSTNLVKISVKIADAFFWIIFIKVQAISSTISKCLLNESLV</sequence>
<evidence type="ECO:0000313" key="1">
    <source>
        <dbReference type="EMBL" id="AEN78089.1"/>
    </source>
</evidence>
<proteinExistence type="predicted"/>
<dbReference type="STRING" id="1069534.LRC_08070"/>
<reference evidence="1 2" key="1">
    <citation type="journal article" date="2011" name="Microb. Cell Fact.">
        <title>Genome sequences and comparative genomics of two Lactobacillus ruminis strains from the bovine and human intestinal tracts.</title>
        <authorList>
            <person name="Forde B.M."/>
            <person name="Neville B.A."/>
            <person name="O'Donnell M.M."/>
            <person name="Riboulet-Bisson E."/>
            <person name="Claesson M.J."/>
            <person name="Coghlan A."/>
            <person name="Ross R.P."/>
            <person name="O'Toole P.W."/>
        </authorList>
    </citation>
    <scope>NUCLEOTIDE SEQUENCE [LARGE SCALE GENOMIC DNA]</scope>
    <source>
        <strain evidence="2">ATCC 27782 / RF3</strain>
    </source>
</reference>